<dbReference type="SUPFAM" id="SSF56672">
    <property type="entry name" value="DNA/RNA polymerases"/>
    <property type="match status" value="1"/>
</dbReference>
<reference evidence="1" key="1">
    <citation type="submission" date="2024-02" db="EMBL/GenBank/DDBJ databases">
        <authorList>
            <consortium name="ELIXIR-Norway"/>
            <consortium name="Elixir Norway"/>
        </authorList>
    </citation>
    <scope>NUCLEOTIDE SEQUENCE</scope>
</reference>
<gene>
    <name evidence="1" type="ORF">CSSPJE1EN1_LOCUS9831</name>
</gene>
<dbReference type="Proteomes" id="UP001497444">
    <property type="component" value="Chromosome 16"/>
</dbReference>
<evidence type="ECO:0000313" key="2">
    <source>
        <dbReference type="Proteomes" id="UP001497444"/>
    </source>
</evidence>
<dbReference type="EMBL" id="OZ020111">
    <property type="protein sequence ID" value="CAK9264353.1"/>
    <property type="molecule type" value="Genomic_DNA"/>
</dbReference>
<accession>A0ABP0WBZ2</accession>
<name>A0ABP0WBZ2_9BRYO</name>
<keyword evidence="2" id="KW-1185">Reference proteome</keyword>
<dbReference type="InterPro" id="IPR043502">
    <property type="entry name" value="DNA/RNA_pol_sf"/>
</dbReference>
<protein>
    <submittedName>
        <fullName evidence="1">Uncharacterized protein</fullName>
    </submittedName>
</protein>
<sequence>MASSSSSSVSTKETWEPLMGPKLIGGERRQLMQFLKAYRSCFAFSMKELGALIGPGIRIELANDTPIFRCPYRCSDMERDLIWSRTLDLLEVGLMELSHGEYASATVMLVKKDVHGNYTDRRMCGDYCPIN</sequence>
<dbReference type="Gene3D" id="3.10.10.10">
    <property type="entry name" value="HIV Type 1 Reverse Transcriptase, subunit A, domain 1"/>
    <property type="match status" value="1"/>
</dbReference>
<proteinExistence type="predicted"/>
<evidence type="ECO:0000313" key="1">
    <source>
        <dbReference type="EMBL" id="CAK9264353.1"/>
    </source>
</evidence>
<organism evidence="1 2">
    <name type="scientific">Sphagnum jensenii</name>
    <dbReference type="NCBI Taxonomy" id="128206"/>
    <lineage>
        <taxon>Eukaryota</taxon>
        <taxon>Viridiplantae</taxon>
        <taxon>Streptophyta</taxon>
        <taxon>Embryophyta</taxon>
        <taxon>Bryophyta</taxon>
        <taxon>Sphagnophytina</taxon>
        <taxon>Sphagnopsida</taxon>
        <taxon>Sphagnales</taxon>
        <taxon>Sphagnaceae</taxon>
        <taxon>Sphagnum</taxon>
    </lineage>
</organism>